<dbReference type="InterPro" id="IPR027417">
    <property type="entry name" value="P-loop_NTPase"/>
</dbReference>
<keyword evidence="4 8" id="KW-0418">Kinase</keyword>
<name>A0ABT2TQQ0_9FIRM</name>
<accession>A0ABT2TQQ0</accession>
<comment type="catalytic activity">
    <reaction evidence="7 8">
        <text>CMP + ATP = CDP + ADP</text>
        <dbReference type="Rhea" id="RHEA:11600"/>
        <dbReference type="ChEBI" id="CHEBI:30616"/>
        <dbReference type="ChEBI" id="CHEBI:58069"/>
        <dbReference type="ChEBI" id="CHEBI:60377"/>
        <dbReference type="ChEBI" id="CHEBI:456216"/>
        <dbReference type="EC" id="2.7.4.25"/>
    </reaction>
</comment>
<evidence type="ECO:0000256" key="7">
    <source>
        <dbReference type="ARBA" id="ARBA00048478"/>
    </source>
</evidence>
<evidence type="ECO:0000256" key="1">
    <source>
        <dbReference type="ARBA" id="ARBA00009427"/>
    </source>
</evidence>
<sequence length="223" mass="24877">MGFNIAIDGPAGAGKSTIARAVAKELSFIYVDTGAMYRAVALYLMELGITAEQKDQISEKCQDAHVSIRYVDGEQQVWLNDRDVSSQIRKEEVGNMASVVSAVPAVRQHLFQLQRSLAAENNVVMDGRDIGTTILPDAQVKIFLTASVETRGKRRALELEAKGEKHSIEEICQDIRDRDHRDMTREISPLRQAEDGVLVDSSDMTISQVVQRILDIYREKAED</sequence>
<proteinExistence type="inferred from homology"/>
<keyword evidence="11" id="KW-1185">Reference proteome</keyword>
<organism evidence="10 11">
    <name type="scientific">Blautia ammoniilytica</name>
    <dbReference type="NCBI Taxonomy" id="2981782"/>
    <lineage>
        <taxon>Bacteria</taxon>
        <taxon>Bacillati</taxon>
        <taxon>Bacillota</taxon>
        <taxon>Clostridia</taxon>
        <taxon>Lachnospirales</taxon>
        <taxon>Lachnospiraceae</taxon>
        <taxon>Blautia</taxon>
    </lineage>
</organism>
<evidence type="ECO:0000256" key="6">
    <source>
        <dbReference type="ARBA" id="ARBA00047615"/>
    </source>
</evidence>
<dbReference type="Proteomes" id="UP001652409">
    <property type="component" value="Unassembled WGS sequence"/>
</dbReference>
<feature type="domain" description="Cytidylate kinase" evidence="9">
    <location>
        <begin position="5"/>
        <end position="218"/>
    </location>
</feature>
<comment type="similarity">
    <text evidence="1 8">Belongs to the cytidylate kinase family. Type 1 subfamily.</text>
</comment>
<dbReference type="Gene3D" id="3.40.50.300">
    <property type="entry name" value="P-loop containing nucleotide triphosphate hydrolases"/>
    <property type="match status" value="1"/>
</dbReference>
<dbReference type="EMBL" id="JAOQJL010000002">
    <property type="protein sequence ID" value="MCU6764126.1"/>
    <property type="molecule type" value="Genomic_DNA"/>
</dbReference>
<dbReference type="EC" id="2.7.4.25" evidence="8"/>
<dbReference type="InterPro" id="IPR011994">
    <property type="entry name" value="Cytidylate_kinase_dom"/>
</dbReference>
<gene>
    <name evidence="8 10" type="primary">cmk</name>
    <name evidence="10" type="ORF">OCV61_01720</name>
</gene>
<comment type="caution">
    <text evidence="10">The sequence shown here is derived from an EMBL/GenBank/DDBJ whole genome shotgun (WGS) entry which is preliminary data.</text>
</comment>
<comment type="subcellular location">
    <subcellularLocation>
        <location evidence="8">Cytoplasm</location>
    </subcellularLocation>
</comment>
<reference evidence="10 11" key="1">
    <citation type="journal article" date="2021" name="ISME Commun">
        <title>Automated analysis of genomic sequences facilitates high-throughput and comprehensive description of bacteria.</title>
        <authorList>
            <person name="Hitch T.C.A."/>
        </authorList>
    </citation>
    <scope>NUCLEOTIDE SEQUENCE [LARGE SCALE GENOMIC DNA]</scope>
    <source>
        <strain evidence="10 11">Sanger_23</strain>
    </source>
</reference>
<dbReference type="SUPFAM" id="SSF52540">
    <property type="entry name" value="P-loop containing nucleoside triphosphate hydrolases"/>
    <property type="match status" value="1"/>
</dbReference>
<evidence type="ECO:0000256" key="8">
    <source>
        <dbReference type="HAMAP-Rule" id="MF_00238"/>
    </source>
</evidence>
<comment type="catalytic activity">
    <reaction evidence="6 8">
        <text>dCMP + ATP = dCDP + ADP</text>
        <dbReference type="Rhea" id="RHEA:25094"/>
        <dbReference type="ChEBI" id="CHEBI:30616"/>
        <dbReference type="ChEBI" id="CHEBI:57566"/>
        <dbReference type="ChEBI" id="CHEBI:58593"/>
        <dbReference type="ChEBI" id="CHEBI:456216"/>
        <dbReference type="EC" id="2.7.4.25"/>
    </reaction>
</comment>
<keyword evidence="2 8" id="KW-0808">Transferase</keyword>
<evidence type="ECO:0000256" key="4">
    <source>
        <dbReference type="ARBA" id="ARBA00022777"/>
    </source>
</evidence>
<evidence type="ECO:0000313" key="10">
    <source>
        <dbReference type="EMBL" id="MCU6764126.1"/>
    </source>
</evidence>
<evidence type="ECO:0000259" key="9">
    <source>
        <dbReference type="Pfam" id="PF02224"/>
    </source>
</evidence>
<dbReference type="GO" id="GO:0016301">
    <property type="term" value="F:kinase activity"/>
    <property type="evidence" value="ECO:0007669"/>
    <property type="project" value="UniProtKB-KW"/>
</dbReference>
<keyword evidence="5 8" id="KW-0067">ATP-binding</keyword>
<evidence type="ECO:0000256" key="5">
    <source>
        <dbReference type="ARBA" id="ARBA00022840"/>
    </source>
</evidence>
<dbReference type="PANTHER" id="PTHR21299">
    <property type="entry name" value="CYTIDYLATE KINASE/PANTOATE-BETA-ALANINE LIGASE"/>
    <property type="match status" value="1"/>
</dbReference>
<dbReference type="HAMAP" id="MF_00238">
    <property type="entry name" value="Cytidyl_kinase_type1"/>
    <property type="match status" value="1"/>
</dbReference>
<feature type="binding site" evidence="8">
    <location>
        <begin position="9"/>
        <end position="17"/>
    </location>
    <ligand>
        <name>ATP</name>
        <dbReference type="ChEBI" id="CHEBI:30616"/>
    </ligand>
</feature>
<protein>
    <recommendedName>
        <fullName evidence="8">Cytidylate kinase</fullName>
        <shortName evidence="8">CK</shortName>
        <ecNumber evidence="8">2.7.4.25</ecNumber>
    </recommendedName>
    <alternativeName>
        <fullName evidence="8">Cytidine monophosphate kinase</fullName>
        <shortName evidence="8">CMP kinase</shortName>
    </alternativeName>
</protein>
<dbReference type="InterPro" id="IPR003136">
    <property type="entry name" value="Cytidylate_kin"/>
</dbReference>
<dbReference type="CDD" id="cd02020">
    <property type="entry name" value="CMPK"/>
    <property type="match status" value="1"/>
</dbReference>
<dbReference type="PANTHER" id="PTHR21299:SF2">
    <property type="entry name" value="CYTIDYLATE KINASE"/>
    <property type="match status" value="1"/>
</dbReference>
<evidence type="ECO:0000313" key="11">
    <source>
        <dbReference type="Proteomes" id="UP001652409"/>
    </source>
</evidence>
<evidence type="ECO:0000256" key="3">
    <source>
        <dbReference type="ARBA" id="ARBA00022741"/>
    </source>
</evidence>
<evidence type="ECO:0000256" key="2">
    <source>
        <dbReference type="ARBA" id="ARBA00022679"/>
    </source>
</evidence>
<keyword evidence="3 8" id="KW-0547">Nucleotide-binding</keyword>
<dbReference type="RefSeq" id="WP_158420343.1">
    <property type="nucleotide sequence ID" value="NZ_JAOQJL010000002.1"/>
</dbReference>
<dbReference type="Pfam" id="PF02224">
    <property type="entry name" value="Cytidylate_kin"/>
    <property type="match status" value="1"/>
</dbReference>
<dbReference type="NCBIfam" id="TIGR00017">
    <property type="entry name" value="cmk"/>
    <property type="match status" value="1"/>
</dbReference>
<keyword evidence="8" id="KW-0963">Cytoplasm</keyword>